<dbReference type="EMBL" id="RBLG01000002">
    <property type="protein sequence ID" value="RKS53344.1"/>
    <property type="molecule type" value="Genomic_DNA"/>
</dbReference>
<dbReference type="InterPro" id="IPR025698">
    <property type="entry name" value="2TM_dom"/>
</dbReference>
<accession>A0A495PRT2</accession>
<keyword evidence="1" id="KW-1133">Transmembrane helix</keyword>
<feature type="domain" description="2TM" evidence="2">
    <location>
        <begin position="9"/>
        <end position="88"/>
    </location>
</feature>
<evidence type="ECO:0000259" key="2">
    <source>
        <dbReference type="Pfam" id="PF13239"/>
    </source>
</evidence>
<dbReference type="Proteomes" id="UP000276282">
    <property type="component" value="Unassembled WGS sequence"/>
</dbReference>
<name>A0A495PRT2_9FLAO</name>
<sequence>MENSEKNYQRAKERVEELKKFYSHLLSYIVVNIFLAAVNYYSNEWRYPWFLWVTAGWGIGLIFDAMRAHQINPMFNKDWEERKIRSFMKEEEKQKWE</sequence>
<feature type="transmembrane region" description="Helical" evidence="1">
    <location>
        <begin position="47"/>
        <end position="66"/>
    </location>
</feature>
<feature type="transmembrane region" description="Helical" evidence="1">
    <location>
        <begin position="21"/>
        <end position="41"/>
    </location>
</feature>
<keyword evidence="4" id="KW-1185">Reference proteome</keyword>
<dbReference type="Pfam" id="PF13239">
    <property type="entry name" value="2TM"/>
    <property type="match status" value="1"/>
</dbReference>
<reference evidence="3 4" key="1">
    <citation type="submission" date="2018-10" db="EMBL/GenBank/DDBJ databases">
        <title>Genomic Encyclopedia of Archaeal and Bacterial Type Strains, Phase II (KMG-II): from individual species to whole genera.</title>
        <authorList>
            <person name="Goeker M."/>
        </authorList>
    </citation>
    <scope>NUCLEOTIDE SEQUENCE [LARGE SCALE GENOMIC DNA]</scope>
    <source>
        <strain evidence="3 4">DSM 19839</strain>
    </source>
</reference>
<dbReference type="AlphaFoldDB" id="A0A495PRT2"/>
<dbReference type="OrthoDB" id="8965954at2"/>
<comment type="caution">
    <text evidence="3">The sequence shown here is derived from an EMBL/GenBank/DDBJ whole genome shotgun (WGS) entry which is preliminary data.</text>
</comment>
<gene>
    <name evidence="3" type="ORF">BC962_1594</name>
</gene>
<keyword evidence="1" id="KW-0472">Membrane</keyword>
<protein>
    <submittedName>
        <fullName evidence="3">2TM domain-containing protein</fullName>
    </submittedName>
</protein>
<keyword evidence="1" id="KW-0812">Transmembrane</keyword>
<dbReference type="RefSeq" id="WP_121345446.1">
    <property type="nucleotide sequence ID" value="NZ_RBLG01000002.1"/>
</dbReference>
<proteinExistence type="predicted"/>
<evidence type="ECO:0000313" key="4">
    <source>
        <dbReference type="Proteomes" id="UP000276282"/>
    </source>
</evidence>
<evidence type="ECO:0000256" key="1">
    <source>
        <dbReference type="SAM" id="Phobius"/>
    </source>
</evidence>
<organism evidence="3 4">
    <name type="scientific">Gillisia mitskevichiae</name>
    <dbReference type="NCBI Taxonomy" id="270921"/>
    <lineage>
        <taxon>Bacteria</taxon>
        <taxon>Pseudomonadati</taxon>
        <taxon>Bacteroidota</taxon>
        <taxon>Flavobacteriia</taxon>
        <taxon>Flavobacteriales</taxon>
        <taxon>Flavobacteriaceae</taxon>
        <taxon>Gillisia</taxon>
    </lineage>
</organism>
<evidence type="ECO:0000313" key="3">
    <source>
        <dbReference type="EMBL" id="RKS53344.1"/>
    </source>
</evidence>